<accession>A0ACB9EZ38</accession>
<dbReference type="Proteomes" id="UP001055811">
    <property type="component" value="Linkage Group LG03"/>
</dbReference>
<sequence>MDTWFVIIVSICFAALIRSLLFRRRDGKKLPPGPSFLASNFLMLTSYGQSLKPIIGNLKSKYGPLITLVVGFSPCIFVGSQDLAHEILIQKGSVFSDRPTGSSSGRVHVFLVWNSRSATSASSEKLNDLAVCINVSRLNSIESTYDLREISLKFYLAEPDHVSESTKTEEAKEETSTTMEVVKIEYGFYD</sequence>
<proteinExistence type="predicted"/>
<reference evidence="1 2" key="2">
    <citation type="journal article" date="2022" name="Mol. Ecol. Resour.">
        <title>The genomes of chicory, endive, great burdock and yacon provide insights into Asteraceae paleo-polyploidization history and plant inulin production.</title>
        <authorList>
            <person name="Fan W."/>
            <person name="Wang S."/>
            <person name="Wang H."/>
            <person name="Wang A."/>
            <person name="Jiang F."/>
            <person name="Liu H."/>
            <person name="Zhao H."/>
            <person name="Xu D."/>
            <person name="Zhang Y."/>
        </authorList>
    </citation>
    <scope>NUCLEOTIDE SEQUENCE [LARGE SCALE GENOMIC DNA]</scope>
    <source>
        <strain evidence="2">cv. Punajuju</strain>
        <tissue evidence="1">Leaves</tissue>
    </source>
</reference>
<keyword evidence="2" id="KW-1185">Reference proteome</keyword>
<gene>
    <name evidence="1" type="ORF">L2E82_14085</name>
</gene>
<reference evidence="2" key="1">
    <citation type="journal article" date="2022" name="Mol. Ecol. Resour.">
        <title>The genomes of chicory, endive, great burdock and yacon provide insights into Asteraceae palaeo-polyploidization history and plant inulin production.</title>
        <authorList>
            <person name="Fan W."/>
            <person name="Wang S."/>
            <person name="Wang H."/>
            <person name="Wang A."/>
            <person name="Jiang F."/>
            <person name="Liu H."/>
            <person name="Zhao H."/>
            <person name="Xu D."/>
            <person name="Zhang Y."/>
        </authorList>
    </citation>
    <scope>NUCLEOTIDE SEQUENCE [LARGE SCALE GENOMIC DNA]</scope>
    <source>
        <strain evidence="2">cv. Punajuju</strain>
    </source>
</reference>
<evidence type="ECO:0000313" key="1">
    <source>
        <dbReference type="EMBL" id="KAI3764085.1"/>
    </source>
</evidence>
<evidence type="ECO:0000313" key="2">
    <source>
        <dbReference type="Proteomes" id="UP001055811"/>
    </source>
</evidence>
<comment type="caution">
    <text evidence="1">The sequence shown here is derived from an EMBL/GenBank/DDBJ whole genome shotgun (WGS) entry which is preliminary data.</text>
</comment>
<dbReference type="EMBL" id="CM042011">
    <property type="protein sequence ID" value="KAI3764085.1"/>
    <property type="molecule type" value="Genomic_DNA"/>
</dbReference>
<name>A0ACB9EZ38_CICIN</name>
<organism evidence="1 2">
    <name type="scientific">Cichorium intybus</name>
    <name type="common">Chicory</name>
    <dbReference type="NCBI Taxonomy" id="13427"/>
    <lineage>
        <taxon>Eukaryota</taxon>
        <taxon>Viridiplantae</taxon>
        <taxon>Streptophyta</taxon>
        <taxon>Embryophyta</taxon>
        <taxon>Tracheophyta</taxon>
        <taxon>Spermatophyta</taxon>
        <taxon>Magnoliopsida</taxon>
        <taxon>eudicotyledons</taxon>
        <taxon>Gunneridae</taxon>
        <taxon>Pentapetalae</taxon>
        <taxon>asterids</taxon>
        <taxon>campanulids</taxon>
        <taxon>Asterales</taxon>
        <taxon>Asteraceae</taxon>
        <taxon>Cichorioideae</taxon>
        <taxon>Cichorieae</taxon>
        <taxon>Cichoriinae</taxon>
        <taxon>Cichorium</taxon>
    </lineage>
</organism>
<protein>
    <submittedName>
        <fullName evidence="1">Uncharacterized protein</fullName>
    </submittedName>
</protein>